<evidence type="ECO:0000256" key="1">
    <source>
        <dbReference type="SAM" id="Phobius"/>
    </source>
</evidence>
<organism evidence="2 3">
    <name type="scientific">Phyllosticta capitalensis</name>
    <dbReference type="NCBI Taxonomy" id="121624"/>
    <lineage>
        <taxon>Eukaryota</taxon>
        <taxon>Fungi</taxon>
        <taxon>Dikarya</taxon>
        <taxon>Ascomycota</taxon>
        <taxon>Pezizomycotina</taxon>
        <taxon>Dothideomycetes</taxon>
        <taxon>Dothideomycetes incertae sedis</taxon>
        <taxon>Botryosphaeriales</taxon>
        <taxon>Phyllostictaceae</taxon>
        <taxon>Phyllosticta</taxon>
    </lineage>
</organism>
<feature type="transmembrane region" description="Helical" evidence="1">
    <location>
        <begin position="80"/>
        <end position="98"/>
    </location>
</feature>
<comment type="caution">
    <text evidence="2">The sequence shown here is derived from an EMBL/GenBank/DDBJ whole genome shotgun (WGS) entry which is preliminary data.</text>
</comment>
<evidence type="ECO:0000313" key="3">
    <source>
        <dbReference type="Proteomes" id="UP001492380"/>
    </source>
</evidence>
<evidence type="ECO:0000313" key="2">
    <source>
        <dbReference type="EMBL" id="KAK8247366.1"/>
    </source>
</evidence>
<keyword evidence="3" id="KW-1185">Reference proteome</keyword>
<keyword evidence="1" id="KW-0472">Membrane</keyword>
<dbReference type="EMBL" id="JBBWRZ010000001">
    <property type="protein sequence ID" value="KAK8247366.1"/>
    <property type="molecule type" value="Genomic_DNA"/>
</dbReference>
<keyword evidence="1" id="KW-1133">Transmembrane helix</keyword>
<proteinExistence type="predicted"/>
<protein>
    <submittedName>
        <fullName evidence="2">Uncharacterized protein</fullName>
    </submittedName>
</protein>
<keyword evidence="1" id="KW-0812">Transmembrane</keyword>
<dbReference type="Proteomes" id="UP001492380">
    <property type="component" value="Unassembled WGS sequence"/>
</dbReference>
<name>A0ABR1Z4L8_9PEZI</name>
<gene>
    <name evidence="2" type="ORF">HDK90DRAFT_540125</name>
</gene>
<accession>A0ABR1Z4L8</accession>
<sequence length="246" mass="27331">MDWRDHPNYQPSHRLSRPVSPIFNRAVSPIRPDSAYFPSPLSPIEYDKNGTRNYDVERKERAGAAGRPPRRTMVCGCIEPVFWSILIIAVLIVITAIVRSSSRTCDASIESLGVDSKVDSHHVTTTVIYVLGARRKAFETTKRYTGCPSVDMAKAAALGNFLKKGLLIHGGTPWIPFKCQRSDQVLVNVGSCHFSLVPSFFVTKIPSLEVWEVQQQLVSGESEDYWGSSEQNNNGSILQAISHRAT</sequence>
<reference evidence="2 3" key="1">
    <citation type="submission" date="2024-04" db="EMBL/GenBank/DDBJ databases">
        <title>Phyllosticta paracitricarpa is synonymous to the EU quarantine fungus P. citricarpa based on phylogenomic analyses.</title>
        <authorList>
            <consortium name="Lawrence Berkeley National Laboratory"/>
            <person name="Van Ingen-Buijs V.A."/>
            <person name="Van Westerhoven A.C."/>
            <person name="Haridas S."/>
            <person name="Skiadas P."/>
            <person name="Martin F."/>
            <person name="Groenewald J.Z."/>
            <person name="Crous P.W."/>
            <person name="Seidl M.F."/>
        </authorList>
    </citation>
    <scope>NUCLEOTIDE SEQUENCE [LARGE SCALE GENOMIC DNA]</scope>
    <source>
        <strain evidence="2 3">CBS 123374</strain>
    </source>
</reference>